<evidence type="ECO:0000259" key="9">
    <source>
        <dbReference type="Pfam" id="PF12950"/>
    </source>
</evidence>
<dbReference type="PROSITE" id="PS00092">
    <property type="entry name" value="N6_MTASE"/>
    <property type="match status" value="1"/>
</dbReference>
<keyword evidence="11" id="KW-1185">Reference proteome</keyword>
<dbReference type="OrthoDB" id="32195at2"/>
<organism evidence="10 11">
    <name type="scientific">Flavobacterium aciduliphilum</name>
    <dbReference type="NCBI Taxonomy" id="1101402"/>
    <lineage>
        <taxon>Bacteria</taxon>
        <taxon>Pseudomonadati</taxon>
        <taxon>Bacteroidota</taxon>
        <taxon>Flavobacteriia</taxon>
        <taxon>Flavobacteriales</taxon>
        <taxon>Flavobacteriaceae</taxon>
        <taxon>Flavobacterium</taxon>
    </lineage>
</organism>
<evidence type="ECO:0000256" key="1">
    <source>
        <dbReference type="ARBA" id="ARBA00011900"/>
    </source>
</evidence>
<dbReference type="CDD" id="cd02440">
    <property type="entry name" value="AdoMet_MTases"/>
    <property type="match status" value="1"/>
</dbReference>
<dbReference type="InterPro" id="IPR011639">
    <property type="entry name" value="MethylTrfase_TaqI-like_dom"/>
</dbReference>
<evidence type="ECO:0000256" key="5">
    <source>
        <dbReference type="ARBA" id="ARBA00022747"/>
    </source>
</evidence>
<proteinExistence type="predicted"/>
<dbReference type="GO" id="GO:0009307">
    <property type="term" value="P:DNA restriction-modification system"/>
    <property type="evidence" value="ECO:0007669"/>
    <property type="project" value="UniProtKB-KW"/>
</dbReference>
<dbReference type="PANTHER" id="PTHR33841:SF6">
    <property type="entry name" value="TYPE II METHYLTRANSFERASE M.HINDII"/>
    <property type="match status" value="1"/>
</dbReference>
<keyword evidence="4" id="KW-0949">S-adenosyl-L-methionine</keyword>
<dbReference type="InterPro" id="IPR029063">
    <property type="entry name" value="SAM-dependent_MTases_sf"/>
</dbReference>
<keyword evidence="2 10" id="KW-0489">Methyltransferase</keyword>
<feature type="domain" description="Type II methyltransferase M.TaqI-like" evidence="8">
    <location>
        <begin position="207"/>
        <end position="394"/>
    </location>
</feature>
<dbReference type="Pfam" id="PF07669">
    <property type="entry name" value="Eco57I"/>
    <property type="match status" value="1"/>
</dbReference>
<evidence type="ECO:0000256" key="7">
    <source>
        <dbReference type="ARBA" id="ARBA00047942"/>
    </source>
</evidence>
<dbReference type="InterPro" id="IPR002052">
    <property type="entry name" value="DNA_methylase_N6_adenine_CS"/>
</dbReference>
<evidence type="ECO:0000256" key="3">
    <source>
        <dbReference type="ARBA" id="ARBA00022679"/>
    </source>
</evidence>
<gene>
    <name evidence="10" type="ORF">CLV55_103191</name>
</gene>
<dbReference type="InterPro" id="IPR025931">
    <property type="entry name" value="TaqI_C"/>
</dbReference>
<keyword evidence="3 10" id="KW-0808">Transferase</keyword>
<dbReference type="RefSeq" id="WP_112112670.1">
    <property type="nucleotide sequence ID" value="NZ_QLSZ01000003.1"/>
</dbReference>
<feature type="domain" description="TaqI-like C-terminal specificity" evidence="9">
    <location>
        <begin position="507"/>
        <end position="610"/>
    </location>
</feature>
<dbReference type="GO" id="GO:0032259">
    <property type="term" value="P:methylation"/>
    <property type="evidence" value="ECO:0007669"/>
    <property type="project" value="UniProtKB-KW"/>
</dbReference>
<dbReference type="Pfam" id="PF12950">
    <property type="entry name" value="TaqI_C"/>
    <property type="match status" value="1"/>
</dbReference>
<keyword evidence="6" id="KW-0238">DNA-binding</keyword>
<dbReference type="Proteomes" id="UP000248840">
    <property type="component" value="Unassembled WGS sequence"/>
</dbReference>
<dbReference type="InterPro" id="IPR050953">
    <property type="entry name" value="N4_N6_ade-DNA_methylase"/>
</dbReference>
<dbReference type="EC" id="2.1.1.72" evidence="1"/>
<name>A0A328YP01_9FLAO</name>
<dbReference type="AlphaFoldDB" id="A0A328YP01"/>
<dbReference type="GO" id="GO:0009007">
    <property type="term" value="F:site-specific DNA-methyltransferase (adenine-specific) activity"/>
    <property type="evidence" value="ECO:0007669"/>
    <property type="project" value="UniProtKB-EC"/>
</dbReference>
<evidence type="ECO:0000256" key="2">
    <source>
        <dbReference type="ARBA" id="ARBA00022603"/>
    </source>
</evidence>
<comment type="catalytic activity">
    <reaction evidence="7">
        <text>a 2'-deoxyadenosine in DNA + S-adenosyl-L-methionine = an N(6)-methyl-2'-deoxyadenosine in DNA + S-adenosyl-L-homocysteine + H(+)</text>
        <dbReference type="Rhea" id="RHEA:15197"/>
        <dbReference type="Rhea" id="RHEA-COMP:12418"/>
        <dbReference type="Rhea" id="RHEA-COMP:12419"/>
        <dbReference type="ChEBI" id="CHEBI:15378"/>
        <dbReference type="ChEBI" id="CHEBI:57856"/>
        <dbReference type="ChEBI" id="CHEBI:59789"/>
        <dbReference type="ChEBI" id="CHEBI:90615"/>
        <dbReference type="ChEBI" id="CHEBI:90616"/>
        <dbReference type="EC" id="2.1.1.72"/>
    </reaction>
</comment>
<dbReference type="Gene3D" id="3.40.50.150">
    <property type="entry name" value="Vaccinia Virus protein VP39"/>
    <property type="match status" value="1"/>
</dbReference>
<dbReference type="PANTHER" id="PTHR33841">
    <property type="entry name" value="DNA METHYLTRANSFERASE YEEA-RELATED"/>
    <property type="match status" value="1"/>
</dbReference>
<reference evidence="10 11" key="1">
    <citation type="submission" date="2018-06" db="EMBL/GenBank/DDBJ databases">
        <title>Genomic Encyclopedia of Archaeal and Bacterial Type Strains, Phase II (KMG-II): from individual species to whole genera.</title>
        <authorList>
            <person name="Goeker M."/>
        </authorList>
    </citation>
    <scope>NUCLEOTIDE SEQUENCE [LARGE SCALE GENOMIC DNA]</scope>
    <source>
        <strain evidence="10 11">DSM 25663</strain>
    </source>
</reference>
<protein>
    <recommendedName>
        <fullName evidence="1">site-specific DNA-methyltransferase (adenine-specific)</fullName>
        <ecNumber evidence="1">2.1.1.72</ecNumber>
    </recommendedName>
</protein>
<comment type="caution">
    <text evidence="10">The sequence shown here is derived from an EMBL/GenBank/DDBJ whole genome shotgun (WGS) entry which is preliminary data.</text>
</comment>
<evidence type="ECO:0000256" key="4">
    <source>
        <dbReference type="ARBA" id="ARBA00022691"/>
    </source>
</evidence>
<keyword evidence="5" id="KW-0680">Restriction system</keyword>
<evidence type="ECO:0000259" key="8">
    <source>
        <dbReference type="Pfam" id="PF07669"/>
    </source>
</evidence>
<accession>A0A328YP01</accession>
<dbReference type="SUPFAM" id="SSF53335">
    <property type="entry name" value="S-adenosyl-L-methionine-dependent methyltransferases"/>
    <property type="match status" value="1"/>
</dbReference>
<sequence>MIANVLNYLLTKEEQLITLQIQNDFFSKSEELNATSQAEIHLVNANLLLTNEINVAYKIHKRLINSLITIYINEKHLDHYTALNDVFDFDIIEEINEFTHRYIDLVPEIVEELHIAFLNSEFSINNGKLNRKKSKHHLRETGAVYTLKQITSEIVDNCISNAINENVKPQKITCLDFASGTGRFYFEALETLNKKYYLTFEKIICDNLFAIDIDEMALAVLRIKVISYFKKLNPRIINALKINILNRNALVPKVNLLQDDNNNFNLSTDFEKALSKGGFDVVFSNPPYCLLKANKKEDEKKLNGYFLNLQNRIQNEITFFRTSGFYSYSIEGMLNYYQLSIEMIIRITKVKGQIGIICPSSIFGDLTSAKLRKHIVTNHKLHFIRYYPEAAKLFENVSQSTVIFYIQKSGVTNNINIEIDNSKFDINIETIRNIFPTNLEIPLIDKVGWSILSKISKHKKINEIPFIRNRRGELDLTLFKSSITKDNTGWRLVRGNMISENGVVDKNGEYVEIDSFLAKKSIEYKNNDFNKERLICQQISNVDSHKRLKFVLSEKTDILGNSCNYIVSTRNENDLQKLNYILNSSLLNWRFKITSSNNHINNYELDELPIVDLDNFDIEDLVSNQSEIDNYICQLYGLTKIETEYLTGTKITKKLKPVYEQEII</sequence>
<evidence type="ECO:0000313" key="10">
    <source>
        <dbReference type="EMBL" id="RAR73872.1"/>
    </source>
</evidence>
<evidence type="ECO:0000313" key="11">
    <source>
        <dbReference type="Proteomes" id="UP000248840"/>
    </source>
</evidence>
<evidence type="ECO:0000256" key="6">
    <source>
        <dbReference type="ARBA" id="ARBA00023125"/>
    </source>
</evidence>
<dbReference type="EMBL" id="QLSZ01000003">
    <property type="protein sequence ID" value="RAR73872.1"/>
    <property type="molecule type" value="Genomic_DNA"/>
</dbReference>
<dbReference type="PRINTS" id="PR00507">
    <property type="entry name" value="N12N6MTFRASE"/>
</dbReference>
<dbReference type="GO" id="GO:0003677">
    <property type="term" value="F:DNA binding"/>
    <property type="evidence" value="ECO:0007669"/>
    <property type="project" value="UniProtKB-KW"/>
</dbReference>